<dbReference type="Proteomes" id="UP000657918">
    <property type="component" value="Unassembled WGS sequence"/>
</dbReference>
<feature type="compositionally biased region" description="Low complexity" evidence="1">
    <location>
        <begin position="37"/>
        <end position="54"/>
    </location>
</feature>
<dbReference type="AlphaFoldDB" id="A0A835KDL9"/>
<dbReference type="OrthoDB" id="737041at2759"/>
<feature type="compositionally biased region" description="Low complexity" evidence="1">
    <location>
        <begin position="71"/>
        <end position="83"/>
    </location>
</feature>
<proteinExistence type="predicted"/>
<dbReference type="PANTHER" id="PTHR33625">
    <property type="entry name" value="OS08G0179900 PROTEIN"/>
    <property type="match status" value="1"/>
</dbReference>
<reference evidence="2 3" key="1">
    <citation type="submission" date="2020-10" db="EMBL/GenBank/DDBJ databases">
        <title>Plant Genome Project.</title>
        <authorList>
            <person name="Zhang R.-G."/>
        </authorList>
    </citation>
    <scope>NUCLEOTIDE SEQUENCE [LARGE SCALE GENOMIC DNA]</scope>
    <source>
        <strain evidence="2">FAFU-HL-1</strain>
        <tissue evidence="2">Leaf</tissue>
    </source>
</reference>
<evidence type="ECO:0000313" key="2">
    <source>
        <dbReference type="EMBL" id="KAF9685660.1"/>
    </source>
</evidence>
<dbReference type="EMBL" id="JADGMS010000003">
    <property type="protein sequence ID" value="KAF9685660.1"/>
    <property type="molecule type" value="Genomic_DNA"/>
</dbReference>
<feature type="region of interest" description="Disordered" evidence="1">
    <location>
        <begin position="31"/>
        <end position="83"/>
    </location>
</feature>
<comment type="caution">
    <text evidence="2">The sequence shown here is derived from an EMBL/GenBank/DDBJ whole genome shotgun (WGS) entry which is preliminary data.</text>
</comment>
<gene>
    <name evidence="2" type="ORF">SADUNF_Sadunf03G0077500</name>
</gene>
<accession>A0A835KDL9</accession>
<evidence type="ECO:0000313" key="3">
    <source>
        <dbReference type="Proteomes" id="UP000657918"/>
    </source>
</evidence>
<protein>
    <submittedName>
        <fullName evidence="2">Uncharacterized protein</fullName>
    </submittedName>
</protein>
<sequence>MLGGGTGMGGGSGGSLLRVCGRAVARAGVTNLPEPISTTNSSSSNTSTNATATSPRATRKLVSPNNLTLHSSGSASSLPVSANSGGPTPTCWSHCDDYDWVSVDGSEEERPVGFNDDFVFGPVPSIDEVHGAVAALTHVFDAPSHSQLIRDKFTCTVDKDLAHQISCPALLNQVSSVGSELDWKEHSPVLCDPRALLSYGSQRVHEAFHLLQTEPSVQKMVVSLSSDKAVWDAVLNNAVVQELRETYYADENNDPPTFESLDETGEESNPALSFVKWIFDNTRMRAMEVIETITKLMNELFKPPVVRRCSILPVVPLKVLTGLHNSSPSTQVIPVDLAVYVLLDTVDTLPLYNEDDHAISVLSRRQHGHKAFKH</sequence>
<keyword evidence="3" id="KW-1185">Reference proteome</keyword>
<name>A0A835KDL9_9ROSI</name>
<organism evidence="2 3">
    <name type="scientific">Salix dunnii</name>
    <dbReference type="NCBI Taxonomy" id="1413687"/>
    <lineage>
        <taxon>Eukaryota</taxon>
        <taxon>Viridiplantae</taxon>
        <taxon>Streptophyta</taxon>
        <taxon>Embryophyta</taxon>
        <taxon>Tracheophyta</taxon>
        <taxon>Spermatophyta</taxon>
        <taxon>Magnoliopsida</taxon>
        <taxon>eudicotyledons</taxon>
        <taxon>Gunneridae</taxon>
        <taxon>Pentapetalae</taxon>
        <taxon>rosids</taxon>
        <taxon>fabids</taxon>
        <taxon>Malpighiales</taxon>
        <taxon>Salicaceae</taxon>
        <taxon>Saliceae</taxon>
        <taxon>Salix</taxon>
    </lineage>
</organism>
<evidence type="ECO:0000256" key="1">
    <source>
        <dbReference type="SAM" id="MobiDB-lite"/>
    </source>
</evidence>
<dbReference type="PANTHER" id="PTHR33625:SF3">
    <property type="entry name" value="OS04G0550700 PROTEIN"/>
    <property type="match status" value="1"/>
</dbReference>